<evidence type="ECO:0008006" key="3">
    <source>
        <dbReference type="Google" id="ProtNLM"/>
    </source>
</evidence>
<proteinExistence type="predicted"/>
<dbReference type="EMBL" id="VOOS01000001">
    <property type="protein sequence ID" value="TXB66858.1"/>
    <property type="molecule type" value="Genomic_DNA"/>
</dbReference>
<evidence type="ECO:0000313" key="1">
    <source>
        <dbReference type="EMBL" id="TXB66858.1"/>
    </source>
</evidence>
<gene>
    <name evidence="1" type="ORF">FRY74_01345</name>
</gene>
<comment type="caution">
    <text evidence="1">The sequence shown here is derived from an EMBL/GenBank/DDBJ whole genome shotgun (WGS) entry which is preliminary data.</text>
</comment>
<dbReference type="AlphaFoldDB" id="A0A5C6RWW9"/>
<organism evidence="1 2">
    <name type="scientific">Vicingus serpentipes</name>
    <dbReference type="NCBI Taxonomy" id="1926625"/>
    <lineage>
        <taxon>Bacteria</taxon>
        <taxon>Pseudomonadati</taxon>
        <taxon>Bacteroidota</taxon>
        <taxon>Flavobacteriia</taxon>
        <taxon>Flavobacteriales</taxon>
        <taxon>Vicingaceae</taxon>
        <taxon>Vicingus</taxon>
    </lineage>
</organism>
<protein>
    <recommendedName>
        <fullName evidence="3">RteC protein</fullName>
    </recommendedName>
</protein>
<reference evidence="1 2" key="1">
    <citation type="submission" date="2019-08" db="EMBL/GenBank/DDBJ databases">
        <title>Genome of Vicingus serpentipes NCIMB 15042.</title>
        <authorList>
            <person name="Bowman J.P."/>
        </authorList>
    </citation>
    <scope>NUCLEOTIDE SEQUENCE [LARGE SCALE GENOMIC DNA]</scope>
    <source>
        <strain evidence="1 2">NCIMB 15042</strain>
    </source>
</reference>
<keyword evidence="2" id="KW-1185">Reference proteome</keyword>
<dbReference type="OrthoDB" id="1363077at2"/>
<dbReference type="Proteomes" id="UP000321721">
    <property type="component" value="Unassembled WGS sequence"/>
</dbReference>
<dbReference type="Pfam" id="PF09357">
    <property type="entry name" value="RteC"/>
    <property type="match status" value="1"/>
</dbReference>
<dbReference type="InterPro" id="IPR018534">
    <property type="entry name" value="Tet_reg_excision_RteC"/>
</dbReference>
<sequence>MENCKEIEILLSNSELKEEIEIIDFLGVEEKSYKLTNEIFFYENLQMLYYKSNEENYFWQYCNLSTYKKTFDERFEIYKKTYTDAELNDFISKELTLLNSYLKHDFDGNVICLYYTSTINPDIKFPIYNDCLDEFRDVLILSNQKKISFLEKEITKQIKVINSSNIKFTGTQTDFIELVKALIENESLKGNSQKEIIETLSNFLNIKINNPDKLIQDLKKRNNGSETLFLDSLKETLYDYINST</sequence>
<name>A0A5C6RWW9_9FLAO</name>
<dbReference type="RefSeq" id="WP_147097868.1">
    <property type="nucleotide sequence ID" value="NZ_VOOS01000001.1"/>
</dbReference>
<evidence type="ECO:0000313" key="2">
    <source>
        <dbReference type="Proteomes" id="UP000321721"/>
    </source>
</evidence>
<accession>A0A5C6RWW9</accession>